<dbReference type="InterPro" id="IPR023174">
    <property type="entry name" value="PDEase_CS"/>
</dbReference>
<dbReference type="OrthoDB" id="189220at2759"/>
<feature type="binding site" evidence="4">
    <location>
        <position position="441"/>
    </location>
    <ligand>
        <name>AMP</name>
        <dbReference type="ChEBI" id="CHEBI:456215"/>
    </ligand>
</feature>
<dbReference type="Pfam" id="PF00233">
    <property type="entry name" value="PDEase_I"/>
    <property type="match status" value="2"/>
</dbReference>
<keyword evidence="1 5" id="KW-0479">Metal-binding</keyword>
<dbReference type="SMART" id="SM00471">
    <property type="entry name" value="HDc"/>
    <property type="match status" value="1"/>
</dbReference>
<dbReference type="EC" id="3.1.4.-" evidence="6"/>
<comment type="cofactor">
    <cofactor evidence="6">
        <name>a divalent metal cation</name>
        <dbReference type="ChEBI" id="CHEBI:60240"/>
    </cofactor>
    <text evidence="6">Binds 2 divalent metal cations per subunit. Site 1 may preferentially bind zinc ions, while site 2 has a preference for magnesium and/or manganese ions.</text>
</comment>
<feature type="binding site" evidence="5">
    <location>
        <position position="217"/>
    </location>
    <ligand>
        <name>Zn(2+)</name>
        <dbReference type="ChEBI" id="CHEBI:29105"/>
        <label>1</label>
    </ligand>
</feature>
<dbReference type="GO" id="GO:0046872">
    <property type="term" value="F:metal ion binding"/>
    <property type="evidence" value="ECO:0007669"/>
    <property type="project" value="UniProtKB-KW"/>
</dbReference>
<name>A0A814S5T9_9BILA</name>
<evidence type="ECO:0000313" key="8">
    <source>
        <dbReference type="EMBL" id="CAF1142546.1"/>
    </source>
</evidence>
<accession>A0A814S5T9</accession>
<feature type="binding site" evidence="5">
    <location>
        <position position="390"/>
    </location>
    <ligand>
        <name>Zn(2+)</name>
        <dbReference type="ChEBI" id="CHEBI:29105"/>
        <label>1</label>
    </ligand>
</feature>
<protein>
    <recommendedName>
        <fullName evidence="6">Phosphodiesterase</fullName>
        <ecNumber evidence="6">3.1.4.-</ecNumber>
    </recommendedName>
</protein>
<evidence type="ECO:0000313" key="9">
    <source>
        <dbReference type="EMBL" id="CAF3906186.1"/>
    </source>
</evidence>
<dbReference type="PROSITE" id="PS00126">
    <property type="entry name" value="PDEASE_I_1"/>
    <property type="match status" value="1"/>
</dbReference>
<gene>
    <name evidence="8" type="ORF">GPM918_LOCUS20763</name>
    <name evidence="9" type="ORF">SRO942_LOCUS20760</name>
</gene>
<feature type="binding site" evidence="4">
    <location>
        <begin position="213"/>
        <end position="217"/>
    </location>
    <ligand>
        <name>AMP</name>
        <dbReference type="ChEBI" id="CHEBI:456215"/>
    </ligand>
</feature>
<feature type="domain" description="PDEase" evidence="7">
    <location>
        <begin position="139"/>
        <end position="494"/>
    </location>
</feature>
<comment type="similarity">
    <text evidence="6">Belongs to the cyclic nucleotide phosphodiesterase family.</text>
</comment>
<comment type="caution">
    <text evidence="8">The sequence shown here is derived from an EMBL/GenBank/DDBJ whole genome shotgun (WGS) entry which is preliminary data.</text>
</comment>
<dbReference type="PROSITE" id="PS51845">
    <property type="entry name" value="PDEASE_I_2"/>
    <property type="match status" value="1"/>
</dbReference>
<feature type="binding site" evidence="4">
    <location>
        <position position="390"/>
    </location>
    <ligand>
        <name>AMP</name>
        <dbReference type="ChEBI" id="CHEBI:456215"/>
    </ligand>
</feature>
<dbReference type="InterPro" id="IPR023088">
    <property type="entry name" value="PDEase"/>
</dbReference>
<feature type="binding site" evidence="5">
    <location>
        <position position="253"/>
    </location>
    <ligand>
        <name>Zn(2+)</name>
        <dbReference type="ChEBI" id="CHEBI:29105"/>
        <label>1</label>
    </ligand>
</feature>
<dbReference type="Proteomes" id="UP000681722">
    <property type="component" value="Unassembled WGS sequence"/>
</dbReference>
<dbReference type="GO" id="GO:0007165">
    <property type="term" value="P:signal transduction"/>
    <property type="evidence" value="ECO:0007669"/>
    <property type="project" value="InterPro"/>
</dbReference>
<sequence>MSDAITRTTVEHLDKPEYSSLITVNLLGRLRSTTEQVRNVQAVMEEEGLTVNAKTLSNIGNSLDGILCSLVEILSDDSSQSEITVNVDNPSISKWLESTFSSKQRSSPSSSSTKKFDSIRTVIQASKFLNALQRQTRLKNKDIFPNFKFPIDIDKLTKWDYCIFDYTQPFLFTIPLIFQAHDIINRYHIDLDILKNFSRAVSDGYNRFQPVYHNATHGADVLTTTHLLITKANLMNIFSPLEICALLFSAAIHDYEHPGLNNAYLIKVKSDLALIYNDHNVLENHHSSAAFKLLRDKRYNIFSQMDTNQFKIFRQLVISLINYFFAAELLHSSFLFIYELLNIHRRIDMANHASLIERLSTYFFFQESKQICVNEGDTKTLLHMILHAADISNAAKPWPIYIKSSEKIMEEFFVQGDLERTQLLEEKPTFCRDTTDFAAVQIGFISHIVQPTFDVLGKVLRMSAFEQALLINDLPWQINLNINLQTWLLVSKEMGKMDILISNNPVQLNHELLNKYVERAKELIEQKTQHNSLLLSVTS</sequence>
<dbReference type="InterPro" id="IPR002073">
    <property type="entry name" value="PDEase_catalytic_dom"/>
</dbReference>
<dbReference type="InterPro" id="IPR003607">
    <property type="entry name" value="HD/PDEase_dom"/>
</dbReference>
<keyword evidence="10" id="KW-1185">Reference proteome</keyword>
<feature type="binding site" evidence="4">
    <location>
        <position position="254"/>
    </location>
    <ligand>
        <name>AMP</name>
        <dbReference type="ChEBI" id="CHEBI:456215"/>
    </ligand>
</feature>
<dbReference type="SUPFAM" id="SSF109604">
    <property type="entry name" value="HD-domain/PDEase-like"/>
    <property type="match status" value="1"/>
</dbReference>
<evidence type="ECO:0000256" key="3">
    <source>
        <dbReference type="PIRSR" id="PIRSR623088-1"/>
    </source>
</evidence>
<dbReference type="EMBL" id="CAJNOQ010006641">
    <property type="protein sequence ID" value="CAF1142546.1"/>
    <property type="molecule type" value="Genomic_DNA"/>
</dbReference>
<evidence type="ECO:0000256" key="6">
    <source>
        <dbReference type="RuleBase" id="RU363067"/>
    </source>
</evidence>
<evidence type="ECO:0000256" key="5">
    <source>
        <dbReference type="PIRSR" id="PIRSR623088-3"/>
    </source>
</evidence>
<evidence type="ECO:0000313" key="10">
    <source>
        <dbReference type="Proteomes" id="UP000663829"/>
    </source>
</evidence>
<evidence type="ECO:0000256" key="4">
    <source>
        <dbReference type="PIRSR" id="PIRSR623088-2"/>
    </source>
</evidence>
<dbReference type="CDD" id="cd00077">
    <property type="entry name" value="HDc"/>
    <property type="match status" value="1"/>
</dbReference>
<evidence type="ECO:0000256" key="2">
    <source>
        <dbReference type="ARBA" id="ARBA00022801"/>
    </source>
</evidence>
<dbReference type="Gene3D" id="1.10.1300.10">
    <property type="entry name" value="3'5'-cyclic nucleotide phosphodiesterase, catalytic domain"/>
    <property type="match status" value="1"/>
</dbReference>
<feature type="active site" description="Proton donor" evidence="3">
    <location>
        <position position="213"/>
    </location>
</feature>
<dbReference type="PANTHER" id="PTHR11347">
    <property type="entry name" value="CYCLIC NUCLEOTIDE PHOSPHODIESTERASE"/>
    <property type="match status" value="1"/>
</dbReference>
<feature type="binding site" evidence="5">
    <location>
        <position position="254"/>
    </location>
    <ligand>
        <name>Zn(2+)</name>
        <dbReference type="ChEBI" id="CHEBI:29105"/>
        <label>2</label>
    </ligand>
</feature>
<dbReference type="Proteomes" id="UP000663829">
    <property type="component" value="Unassembled WGS sequence"/>
</dbReference>
<evidence type="ECO:0000259" key="7">
    <source>
        <dbReference type="PROSITE" id="PS51845"/>
    </source>
</evidence>
<dbReference type="PRINTS" id="PR00387">
    <property type="entry name" value="PDIESTERASE1"/>
</dbReference>
<organism evidence="8 10">
    <name type="scientific">Didymodactylos carnosus</name>
    <dbReference type="NCBI Taxonomy" id="1234261"/>
    <lineage>
        <taxon>Eukaryota</taxon>
        <taxon>Metazoa</taxon>
        <taxon>Spiralia</taxon>
        <taxon>Gnathifera</taxon>
        <taxon>Rotifera</taxon>
        <taxon>Eurotatoria</taxon>
        <taxon>Bdelloidea</taxon>
        <taxon>Philodinida</taxon>
        <taxon>Philodinidae</taxon>
        <taxon>Didymodactylos</taxon>
    </lineage>
</organism>
<dbReference type="AlphaFoldDB" id="A0A814S5T9"/>
<proteinExistence type="inferred from homology"/>
<evidence type="ECO:0000256" key="1">
    <source>
        <dbReference type="ARBA" id="ARBA00022723"/>
    </source>
</evidence>
<dbReference type="GO" id="GO:0004114">
    <property type="term" value="F:3',5'-cyclic-nucleotide phosphodiesterase activity"/>
    <property type="evidence" value="ECO:0007669"/>
    <property type="project" value="InterPro"/>
</dbReference>
<keyword evidence="2 6" id="KW-0378">Hydrolase</keyword>
<feature type="binding site" evidence="5">
    <location>
        <position position="254"/>
    </location>
    <ligand>
        <name>Zn(2+)</name>
        <dbReference type="ChEBI" id="CHEBI:29105"/>
        <label>1</label>
    </ligand>
</feature>
<reference evidence="8" key="1">
    <citation type="submission" date="2021-02" db="EMBL/GenBank/DDBJ databases">
        <authorList>
            <person name="Nowell W R."/>
        </authorList>
    </citation>
    <scope>NUCLEOTIDE SEQUENCE</scope>
</reference>
<dbReference type="EMBL" id="CAJOBC010006641">
    <property type="protein sequence ID" value="CAF3906186.1"/>
    <property type="molecule type" value="Genomic_DNA"/>
</dbReference>
<dbReference type="InterPro" id="IPR036971">
    <property type="entry name" value="PDEase_catalytic_dom_sf"/>
</dbReference>